<protein>
    <recommendedName>
        <fullName evidence="6">DUF624 domain-containing protein</fullName>
    </recommendedName>
</protein>
<dbReference type="AlphaFoldDB" id="A0A094WI21"/>
<sequence>MELSGMWGSFYRISVVISKMAYVNLLWIAFTLVGFVVLGVAPATVALFTITRDWAKKDWDQPVFKTFWQTYREEFWRANGAGIAFFAIGFLLYWNFTLFAGAGVVMLIVRGLLLIITVLFGCMLVLFFPTYVSFHLKGLHRVRAALLIACGHPYHLILIAVSLFILQSIFMFIPGLILFFAAASVAYIISWISHRIFEAMKQKQLSHNEAPQHG</sequence>
<dbReference type="InterPro" id="IPR006938">
    <property type="entry name" value="DUF624"/>
</dbReference>
<feature type="transmembrane region" description="Helical" evidence="1">
    <location>
        <begin position="75"/>
        <end position="96"/>
    </location>
</feature>
<comment type="caution">
    <text evidence="2">The sequence shown here is derived from an EMBL/GenBank/DDBJ whole genome shotgun (WGS) entry which is preliminary data.</text>
</comment>
<dbReference type="RefSeq" id="WP_003324380.1">
    <property type="nucleotide sequence ID" value="NZ_ALPT02000029.1"/>
</dbReference>
<dbReference type="Proteomes" id="UP000297014">
    <property type="component" value="Unassembled WGS sequence"/>
</dbReference>
<feature type="transmembrane region" description="Helical" evidence="1">
    <location>
        <begin position="108"/>
        <end position="132"/>
    </location>
</feature>
<feature type="transmembrane region" description="Helical" evidence="1">
    <location>
        <begin position="20"/>
        <end position="48"/>
    </location>
</feature>
<proteinExistence type="predicted"/>
<dbReference type="Proteomes" id="UP000002754">
    <property type="component" value="Unassembled WGS sequence"/>
</dbReference>
<evidence type="ECO:0008006" key="6">
    <source>
        <dbReference type="Google" id="ProtNLM"/>
    </source>
</evidence>
<dbReference type="eggNOG" id="COG5578">
    <property type="taxonomic scope" value="Bacteria"/>
</dbReference>
<dbReference type="Pfam" id="PF04854">
    <property type="entry name" value="DUF624"/>
    <property type="match status" value="1"/>
</dbReference>
<dbReference type="STRING" id="1218173.BALCAV_0210190"/>
<dbReference type="EMBL" id="ALPT02000029">
    <property type="protein sequence ID" value="KGA97439.1"/>
    <property type="molecule type" value="Genomic_DNA"/>
</dbReference>
<evidence type="ECO:0000313" key="4">
    <source>
        <dbReference type="Proteomes" id="UP000002754"/>
    </source>
</evidence>
<keyword evidence="1" id="KW-1133">Transmembrane helix</keyword>
<feature type="transmembrane region" description="Helical" evidence="1">
    <location>
        <begin position="172"/>
        <end position="193"/>
    </location>
</feature>
<evidence type="ECO:0000313" key="5">
    <source>
        <dbReference type="Proteomes" id="UP000297014"/>
    </source>
</evidence>
<organism evidence="2 4">
    <name type="scientific">Alkalihalobacillus alcalophilus ATCC 27647 = CGMCC 1.3604</name>
    <dbReference type="NCBI Taxonomy" id="1218173"/>
    <lineage>
        <taxon>Bacteria</taxon>
        <taxon>Bacillati</taxon>
        <taxon>Bacillota</taxon>
        <taxon>Bacilli</taxon>
        <taxon>Bacillales</taxon>
        <taxon>Bacillaceae</taxon>
        <taxon>Alkalihalobacillus</taxon>
    </lineage>
</organism>
<keyword evidence="1" id="KW-0472">Membrane</keyword>
<gene>
    <name evidence="3" type="ORF">AJ85_08610</name>
    <name evidence="2" type="ORF">BALCAV_0210190</name>
</gene>
<feature type="transmembrane region" description="Helical" evidence="1">
    <location>
        <begin position="144"/>
        <end position="166"/>
    </location>
</feature>
<evidence type="ECO:0000256" key="1">
    <source>
        <dbReference type="SAM" id="Phobius"/>
    </source>
</evidence>
<keyword evidence="1" id="KW-0812">Transmembrane</keyword>
<keyword evidence="4" id="KW-1185">Reference proteome</keyword>
<name>A0A094WI21_ALKAL</name>
<accession>A0A094WI21</accession>
<evidence type="ECO:0000313" key="3">
    <source>
        <dbReference type="EMBL" id="THG90827.1"/>
    </source>
</evidence>
<dbReference type="EMBL" id="JALP01000112">
    <property type="protein sequence ID" value="THG90827.1"/>
    <property type="molecule type" value="Genomic_DNA"/>
</dbReference>
<reference evidence="2 4" key="1">
    <citation type="journal article" date="2014" name="Genome Announc.">
        <title>Draft Genome Sequence of Bacillus alcalophilus AV1934, a Classic Alkaliphile Isolated from Human Feces in 1934.</title>
        <authorList>
            <person name="Attie O."/>
            <person name="Jayaprakash A."/>
            <person name="Shah H."/>
            <person name="Paulsen I.T."/>
            <person name="Morino M."/>
            <person name="Takahashi Y."/>
            <person name="Narumi I."/>
            <person name="Sachidanandam R."/>
            <person name="Satoh K."/>
            <person name="Ito M."/>
            <person name="Krulwich T.A."/>
        </authorList>
    </citation>
    <scope>NUCLEOTIDE SEQUENCE [LARGE SCALE GENOMIC DNA]</scope>
    <source>
        <strain evidence="2 4">AV1934</strain>
    </source>
</reference>
<dbReference type="OrthoDB" id="2182676at2"/>
<reference evidence="3 5" key="2">
    <citation type="submission" date="2014-01" db="EMBL/GenBank/DDBJ databases">
        <title>Draft genome sequencing of Bacillus alcalophilus CGMCC 1.3604.</title>
        <authorList>
            <person name="Yang J."/>
            <person name="Diao L."/>
            <person name="Yang S."/>
        </authorList>
    </citation>
    <scope>NUCLEOTIDE SEQUENCE [LARGE SCALE GENOMIC DNA]</scope>
    <source>
        <strain evidence="3 5">CGMCC 1.3604</strain>
    </source>
</reference>
<evidence type="ECO:0000313" key="2">
    <source>
        <dbReference type="EMBL" id="KGA97439.1"/>
    </source>
</evidence>